<dbReference type="EMBL" id="PNBA02000012">
    <property type="protein sequence ID" value="KAG6406617.1"/>
    <property type="molecule type" value="Genomic_DNA"/>
</dbReference>
<evidence type="ECO:0000256" key="1">
    <source>
        <dbReference type="SAM" id="SignalP"/>
    </source>
</evidence>
<dbReference type="PANTHER" id="PTHR33321:SF12">
    <property type="entry name" value="PLANT BASIC SECRETORY PROTEIN (BSP) FAMILY PROTEIN"/>
    <property type="match status" value="1"/>
</dbReference>
<sequence>MGSLALITTLLILSVIGGGSAVEYSVTNTAENTPGGTKFNNVIGAEYSQQTLAAASDFIWGIFQQTNPADRKSFDRVSLFIDVFDEVEFKDAPAYASNNEIHWNGNGNRDEQLLYLNEGIADFVRLKAGYPAPGWEGPGKGDRWDEGYSVTARFLEYCDGLKSGFVAELNKKLRDSYSPNFFQDLLGKSVDTLWAEYKATYAN</sequence>
<accession>A0A8X8ZIU5</accession>
<dbReference type="PANTHER" id="PTHR33321">
    <property type="match status" value="1"/>
</dbReference>
<name>A0A8X8ZIU5_SALSN</name>
<reference evidence="2" key="2">
    <citation type="submission" date="2020-08" db="EMBL/GenBank/DDBJ databases">
        <title>Plant Genome Project.</title>
        <authorList>
            <person name="Zhang R.-G."/>
        </authorList>
    </citation>
    <scope>NUCLEOTIDE SEQUENCE</scope>
    <source>
        <strain evidence="2">Huo1</strain>
        <tissue evidence="2">Leaf</tissue>
    </source>
</reference>
<dbReference type="Pfam" id="PF04450">
    <property type="entry name" value="BSP"/>
    <property type="match status" value="2"/>
</dbReference>
<reference evidence="2" key="1">
    <citation type="submission" date="2018-01" db="EMBL/GenBank/DDBJ databases">
        <authorList>
            <person name="Mao J.F."/>
        </authorList>
    </citation>
    <scope>NUCLEOTIDE SEQUENCE</scope>
    <source>
        <strain evidence="2">Huo1</strain>
        <tissue evidence="2">Leaf</tissue>
    </source>
</reference>
<evidence type="ECO:0000313" key="2">
    <source>
        <dbReference type="EMBL" id="KAG6406617.1"/>
    </source>
</evidence>
<organism evidence="2">
    <name type="scientific">Salvia splendens</name>
    <name type="common">Scarlet sage</name>
    <dbReference type="NCBI Taxonomy" id="180675"/>
    <lineage>
        <taxon>Eukaryota</taxon>
        <taxon>Viridiplantae</taxon>
        <taxon>Streptophyta</taxon>
        <taxon>Embryophyta</taxon>
        <taxon>Tracheophyta</taxon>
        <taxon>Spermatophyta</taxon>
        <taxon>Magnoliopsida</taxon>
        <taxon>eudicotyledons</taxon>
        <taxon>Gunneridae</taxon>
        <taxon>Pentapetalae</taxon>
        <taxon>asterids</taxon>
        <taxon>lamiids</taxon>
        <taxon>Lamiales</taxon>
        <taxon>Lamiaceae</taxon>
        <taxon>Nepetoideae</taxon>
        <taxon>Mentheae</taxon>
        <taxon>Salviinae</taxon>
        <taxon>Salvia</taxon>
        <taxon>Salvia subgen. Calosphace</taxon>
        <taxon>core Calosphace</taxon>
    </lineage>
</organism>
<keyword evidence="1" id="KW-0732">Signal</keyword>
<feature type="chain" id="PRO_5036483940" evidence="1">
    <location>
        <begin position="22"/>
        <end position="203"/>
    </location>
</feature>
<gene>
    <name evidence="2" type="ORF">SASPL_134223</name>
</gene>
<comment type="caution">
    <text evidence="2">The sequence shown here is derived from an EMBL/GenBank/DDBJ whole genome shotgun (WGS) entry which is preliminary data.</text>
</comment>
<keyword evidence="3" id="KW-1185">Reference proteome</keyword>
<dbReference type="Proteomes" id="UP000298416">
    <property type="component" value="Unassembled WGS sequence"/>
</dbReference>
<evidence type="ECO:0000313" key="3">
    <source>
        <dbReference type="Proteomes" id="UP000298416"/>
    </source>
</evidence>
<proteinExistence type="predicted"/>
<feature type="signal peptide" evidence="1">
    <location>
        <begin position="1"/>
        <end position="21"/>
    </location>
</feature>
<dbReference type="InterPro" id="IPR007541">
    <property type="entry name" value="Uncharacterised_BSP"/>
</dbReference>
<dbReference type="AlphaFoldDB" id="A0A8X8ZIU5"/>
<protein>
    <submittedName>
        <fullName evidence="2">Uncharacterized protein</fullName>
    </submittedName>
</protein>